<dbReference type="STRING" id="1123402.SAMN02583745_02048"/>
<keyword evidence="2" id="KW-1185">Reference proteome</keyword>
<name>A0A1I0DP66_9GAMM</name>
<dbReference type="EMBL" id="FOHV01000018">
    <property type="protein sequence ID" value="SET33917.1"/>
    <property type="molecule type" value="Genomic_DNA"/>
</dbReference>
<evidence type="ECO:0000313" key="2">
    <source>
        <dbReference type="Proteomes" id="UP000242642"/>
    </source>
</evidence>
<reference evidence="2" key="1">
    <citation type="submission" date="2016-10" db="EMBL/GenBank/DDBJ databases">
        <authorList>
            <person name="Varghese N."/>
            <person name="Submissions S."/>
        </authorList>
    </citation>
    <scope>NUCLEOTIDE SEQUENCE [LARGE SCALE GENOMIC DNA]</scope>
    <source>
        <strain evidence="2">DSM 18579</strain>
    </source>
</reference>
<dbReference type="RefSeq" id="WP_093320595.1">
    <property type="nucleotide sequence ID" value="NZ_FOHV01000018.1"/>
</dbReference>
<protein>
    <recommendedName>
        <fullName evidence="3">DUF3053 domain-containing protein</fullName>
    </recommendedName>
</protein>
<dbReference type="InterPro" id="IPR021413">
    <property type="entry name" value="DUF3053"/>
</dbReference>
<dbReference type="Proteomes" id="UP000242642">
    <property type="component" value="Unassembled WGS sequence"/>
</dbReference>
<dbReference type="PROSITE" id="PS51257">
    <property type="entry name" value="PROKAR_LIPOPROTEIN"/>
    <property type="match status" value="1"/>
</dbReference>
<dbReference type="OrthoDB" id="8821151at2"/>
<gene>
    <name evidence="1" type="ORF">SAMN02583745_02048</name>
</gene>
<dbReference type="Pfam" id="PF11254">
    <property type="entry name" value="DUF3053"/>
    <property type="match status" value="1"/>
</dbReference>
<evidence type="ECO:0000313" key="1">
    <source>
        <dbReference type="EMBL" id="SET33917.1"/>
    </source>
</evidence>
<accession>A0A1I0DP66</accession>
<dbReference type="AlphaFoldDB" id="A0A1I0DP66"/>
<evidence type="ECO:0008006" key="3">
    <source>
        <dbReference type="Google" id="ProtNLM"/>
    </source>
</evidence>
<proteinExistence type="predicted"/>
<sequence length="242" mass="27633">MDKIVMKNRLFFNRYIVFFVMLLSLTLLSACSDPEVEHRKAFIDYLENTVMRAGNTLPQLSEDQKNKIGNYANDYLVLKNFSEGFNQTIQTSFNPMIEHLGSIKAPEDYATAQPLLSDDLAKIFFLKSDIEKLKNKADQSIKDAVYPSDLKVVYEAAYKKIIEDRANPVLLQVDSIIDLTREVNSLGNYLIAYKDSVNYIEGKPNFKTAEQAEGYNQLINLIASKIKVHEEAIALYNQLNQQ</sequence>
<organism evidence="1 2">
    <name type="scientific">Thorsellia anophelis DSM 18579</name>
    <dbReference type="NCBI Taxonomy" id="1123402"/>
    <lineage>
        <taxon>Bacteria</taxon>
        <taxon>Pseudomonadati</taxon>
        <taxon>Pseudomonadota</taxon>
        <taxon>Gammaproteobacteria</taxon>
        <taxon>Enterobacterales</taxon>
        <taxon>Thorselliaceae</taxon>
        <taxon>Thorsellia</taxon>
    </lineage>
</organism>